<accession>A8Q672</accession>
<organism evidence="13 14">
    <name type="scientific">Malassezia globosa (strain ATCC MYA-4612 / CBS 7966)</name>
    <name type="common">Dandruff-associated fungus</name>
    <dbReference type="NCBI Taxonomy" id="425265"/>
    <lineage>
        <taxon>Eukaryota</taxon>
        <taxon>Fungi</taxon>
        <taxon>Dikarya</taxon>
        <taxon>Basidiomycota</taxon>
        <taxon>Ustilaginomycotina</taxon>
        <taxon>Malasseziomycetes</taxon>
        <taxon>Malasseziales</taxon>
        <taxon>Malasseziaceae</taxon>
        <taxon>Malassezia</taxon>
    </lineage>
</organism>
<dbReference type="GO" id="GO:0034737">
    <property type="term" value="F:ergosterol O-acyltransferase activity"/>
    <property type="evidence" value="ECO:0007669"/>
    <property type="project" value="TreeGrafter"/>
</dbReference>
<feature type="transmembrane region" description="Helical" evidence="12">
    <location>
        <begin position="337"/>
        <end position="356"/>
    </location>
</feature>
<dbReference type="Proteomes" id="UP000008837">
    <property type="component" value="Unassembled WGS sequence"/>
</dbReference>
<dbReference type="RefSeq" id="XP_001729882.1">
    <property type="nucleotide sequence ID" value="XM_001729830.1"/>
</dbReference>
<dbReference type="GeneID" id="5854189"/>
<feature type="transmembrane region" description="Helical" evidence="12">
    <location>
        <begin position="262"/>
        <end position="283"/>
    </location>
</feature>
<dbReference type="EMBL" id="AAYY01000010">
    <property type="protein sequence ID" value="EDP42668.1"/>
    <property type="molecule type" value="Genomic_DNA"/>
</dbReference>
<proteinExistence type="inferred from homology"/>
<evidence type="ECO:0000256" key="11">
    <source>
        <dbReference type="PIRSR" id="PIRSR000439-1"/>
    </source>
</evidence>
<dbReference type="OrthoDB" id="10039049at2759"/>
<evidence type="ECO:0000256" key="2">
    <source>
        <dbReference type="ARBA" id="ARBA00009010"/>
    </source>
</evidence>
<keyword evidence="7 10" id="KW-0472">Membrane</keyword>
<keyword evidence="4 12" id="KW-0812">Transmembrane</keyword>
<evidence type="ECO:0000256" key="10">
    <source>
        <dbReference type="PIRNR" id="PIRNR000439"/>
    </source>
</evidence>
<dbReference type="GO" id="GO:0005789">
    <property type="term" value="C:endoplasmic reticulum membrane"/>
    <property type="evidence" value="ECO:0007669"/>
    <property type="project" value="UniProtKB-SubCell"/>
</dbReference>
<dbReference type="AlphaFoldDB" id="A8Q672"/>
<evidence type="ECO:0000256" key="8">
    <source>
        <dbReference type="ARBA" id="ARBA00023315"/>
    </source>
</evidence>
<dbReference type="KEGG" id="mgl:MGL_2868"/>
<comment type="subcellular location">
    <subcellularLocation>
        <location evidence="1 10">Endoplasmic reticulum membrane</location>
        <topology evidence="1 10">Multi-pass membrane protein</topology>
    </subcellularLocation>
</comment>
<protein>
    <recommendedName>
        <fullName evidence="10">O-acyltransferase</fullName>
    </recommendedName>
</protein>
<evidence type="ECO:0000256" key="4">
    <source>
        <dbReference type="ARBA" id="ARBA00022692"/>
    </source>
</evidence>
<comment type="caution">
    <text evidence="13">The sequence shown here is derived from an EMBL/GenBank/DDBJ whole genome shotgun (WGS) entry which is preliminary data.</text>
</comment>
<keyword evidence="3 10" id="KW-0808">Transferase</keyword>
<evidence type="ECO:0000256" key="7">
    <source>
        <dbReference type="ARBA" id="ARBA00023136"/>
    </source>
</evidence>
<comment type="similarity">
    <text evidence="2 10">Belongs to the membrane-bound acyltransferase family. Sterol o-acyltransferase subfamily.</text>
</comment>
<evidence type="ECO:0000256" key="12">
    <source>
        <dbReference type="SAM" id="Phobius"/>
    </source>
</evidence>
<reference evidence="13 14" key="1">
    <citation type="journal article" date="2007" name="Proc. Natl. Acad. Sci. U.S.A.">
        <title>Dandruff-associated Malassezia genomes reveal convergent and divergent virulence traits shared with plant and human fungal pathogens.</title>
        <authorList>
            <person name="Xu J."/>
            <person name="Saunders C.W."/>
            <person name="Hu P."/>
            <person name="Grant R.A."/>
            <person name="Boekhout T."/>
            <person name="Kuramae E.E."/>
            <person name="Kronstad J.W."/>
            <person name="Deangelis Y.M."/>
            <person name="Reeder N.L."/>
            <person name="Johnstone K.R."/>
            <person name="Leland M."/>
            <person name="Fieno A.M."/>
            <person name="Begley W.M."/>
            <person name="Sun Y."/>
            <person name="Lacey M.P."/>
            <person name="Chaudhary T."/>
            <person name="Keough T."/>
            <person name="Chu L."/>
            <person name="Sears R."/>
            <person name="Yuan B."/>
            <person name="Dawson T.L.Jr."/>
        </authorList>
    </citation>
    <scope>NUCLEOTIDE SEQUENCE [LARGE SCALE GENOMIC DNA]</scope>
    <source>
        <strain evidence="14">ATCC MYA-4612 / CBS 7966</strain>
    </source>
</reference>
<dbReference type="InterPro" id="IPR014371">
    <property type="entry name" value="Oat_ACAT_DAG_ARE"/>
</dbReference>
<gene>
    <name evidence="13" type="ORF">MGL_2868</name>
</gene>
<evidence type="ECO:0000313" key="14">
    <source>
        <dbReference type="Proteomes" id="UP000008837"/>
    </source>
</evidence>
<dbReference type="VEuPathDB" id="FungiDB:MGL_2868"/>
<evidence type="ECO:0000256" key="5">
    <source>
        <dbReference type="ARBA" id="ARBA00022824"/>
    </source>
</evidence>
<comment type="function">
    <text evidence="9">Sterol O-acyltransferase that catalyzes the formation of stery esters.</text>
</comment>
<dbReference type="FunCoup" id="A8Q672">
    <property type="interactions" value="100"/>
</dbReference>
<feature type="transmembrane region" description="Helical" evidence="12">
    <location>
        <begin position="392"/>
        <end position="411"/>
    </location>
</feature>
<dbReference type="InterPro" id="IPR004299">
    <property type="entry name" value="MBOAT_fam"/>
</dbReference>
<dbReference type="PANTHER" id="PTHR10408">
    <property type="entry name" value="STEROL O-ACYLTRANSFERASE"/>
    <property type="match status" value="1"/>
</dbReference>
<evidence type="ECO:0000256" key="1">
    <source>
        <dbReference type="ARBA" id="ARBA00004477"/>
    </source>
</evidence>
<feature type="active site" evidence="11">
    <location>
        <position position="349"/>
    </location>
</feature>
<keyword evidence="8 10" id="KW-0012">Acyltransferase</keyword>
<keyword evidence="5 10" id="KW-0256">Endoplasmic reticulum</keyword>
<dbReference type="PIRSF" id="PIRSF000439">
    <property type="entry name" value="Oat_ACAT_DAG_ARE"/>
    <property type="match status" value="1"/>
</dbReference>
<evidence type="ECO:0000313" key="13">
    <source>
        <dbReference type="EMBL" id="EDP42668.1"/>
    </source>
</evidence>
<keyword evidence="14" id="KW-1185">Reference proteome</keyword>
<name>A8Q672_MALGO</name>
<dbReference type="GO" id="GO:0008204">
    <property type="term" value="P:ergosterol metabolic process"/>
    <property type="evidence" value="ECO:0007669"/>
    <property type="project" value="TreeGrafter"/>
</dbReference>
<dbReference type="Pfam" id="PF03062">
    <property type="entry name" value="MBOAT"/>
    <property type="match status" value="1"/>
</dbReference>
<dbReference type="PANTHER" id="PTHR10408:SF9">
    <property type="entry name" value="STEROL O-ACYLTRANSFERASE 2-RELATED"/>
    <property type="match status" value="1"/>
</dbReference>
<dbReference type="STRING" id="425265.A8Q672"/>
<keyword evidence="6 12" id="KW-1133">Transmembrane helix</keyword>
<sequence>MKIHSYMDVNTTMNEEFIKLGALEEQLLQRVTEVDAPTDAPQDRAKSWNRAITRVAESLDAIYPQRINSHLHREAFLKWADLRVQTGASKIRANVLLPPLQNEIPRSKSPMPEHRRLVDAISSSTSSEHLSPGLLPELDTDLRDVHPLIWHPDQQIKTLSLEISKVREALYSAPIPGQELGPMWPLNVSYLNFLDFQLVPSLVYKLQYPRLKEVRVWYVIERCVALFGTFLVLYVITVHWIIPATEDTSASLLSLSLRLMAPMISCYLLLFYLMFECVCQGFAEITRFADREFYRDWWNSTSMEEFSRNWNRPVHHFLLQHVYVSLIFRAGMSKSSASVFTFLLSSVFHEIVMIIVSGKIRGYLFAMQMSQIPLIMMARLEFIRSRPALANCLFWMGMVIGLPMLNILYLMF</sequence>
<evidence type="ECO:0000256" key="3">
    <source>
        <dbReference type="ARBA" id="ARBA00022679"/>
    </source>
</evidence>
<evidence type="ECO:0000256" key="9">
    <source>
        <dbReference type="ARBA" id="ARBA00023568"/>
    </source>
</evidence>
<evidence type="ECO:0000256" key="6">
    <source>
        <dbReference type="ARBA" id="ARBA00022989"/>
    </source>
</evidence>
<dbReference type="InParanoid" id="A8Q672"/>
<feature type="transmembrane region" description="Helical" evidence="12">
    <location>
        <begin position="219"/>
        <end position="242"/>
    </location>
</feature>